<name>A0A5C3KR60_COPMA</name>
<sequence length="732" mass="82998">MAVTSLAANVVASSRANHNRHAALDQESILDSTFLRNEYLSLHLLTEVGLDTHWLPIFKAVFGILITLKEPLLRQSIASLLHPDNIASDDIDKLFLRVQPLLHESTFSDPRLPVQLRDEAIRHYLHHEAPLPYRLDVEEQHSNLLRSLLLYIRNELTTTNFPILGYSTGDWDIFNVPEIPCVRREDIPEAMWYCCHHLVHHALQITSKHLKAIHITPIRDLFLSRLRPWLEITASAGKALEFESLVLWEPSVLDLIGNATALHQIARALFSVAVCVGDATCRDGEGAHLSQASTIIYRRIVFTTSDPELKKELAFAIRHSSLCLDTLDQCRDSFNRCMEAVNIARQLVHDNPVCPQYENVLARTLRSATFPAKQVLTVDDAIEMAVEALTIHRRLAADDEAYEPDLARTLQHLADHHFFNMREEDGLLALQEALEIMRRWMAKDPGNIAWEHEIVHILGDLANHLSILGDFDLATTYNQEAVDIFRRLYAHSPSVRHGGDLSWSLEALSANFIMRGRHDEAAEILGEAVEIRRKLAAIHPEEFEATLAFAIHCYAEALMPLQRYDEILLAIQECIDIDRRLVNKRPMDLCAQVGLAASLNNLGQVMASQGKYMDAVSPTREAIELYQMLRRKGQKLGRELSSTLKHYAWCLAASGEYVSARKPAREAIRVFAQGQFDSNYDVVLDGEELAMMHLFNRLCKRRGQREQSQLQEALSSEMDINMLGNDLRNGMT</sequence>
<dbReference type="Gene3D" id="1.25.40.10">
    <property type="entry name" value="Tetratricopeptide repeat domain"/>
    <property type="match status" value="2"/>
</dbReference>
<evidence type="ECO:0000256" key="1">
    <source>
        <dbReference type="ARBA" id="ARBA00022737"/>
    </source>
</evidence>
<evidence type="ECO:0000313" key="4">
    <source>
        <dbReference type="Proteomes" id="UP000307440"/>
    </source>
</evidence>
<evidence type="ECO:0008006" key="5">
    <source>
        <dbReference type="Google" id="ProtNLM"/>
    </source>
</evidence>
<dbReference type="PANTHER" id="PTHR45641:SF19">
    <property type="entry name" value="NEPHROCYSTIN-3"/>
    <property type="match status" value="1"/>
</dbReference>
<dbReference type="Pfam" id="PF13374">
    <property type="entry name" value="TPR_10"/>
    <property type="match status" value="1"/>
</dbReference>
<evidence type="ECO:0000313" key="3">
    <source>
        <dbReference type="EMBL" id="TFK22886.1"/>
    </source>
</evidence>
<protein>
    <recommendedName>
        <fullName evidence="5">TPR-like protein</fullName>
    </recommendedName>
</protein>
<dbReference type="Pfam" id="PF13424">
    <property type="entry name" value="TPR_12"/>
    <property type="match status" value="1"/>
</dbReference>
<accession>A0A5C3KR60</accession>
<dbReference type="SUPFAM" id="SSF48452">
    <property type="entry name" value="TPR-like"/>
    <property type="match status" value="1"/>
</dbReference>
<dbReference type="InterPro" id="IPR011990">
    <property type="entry name" value="TPR-like_helical_dom_sf"/>
</dbReference>
<dbReference type="EMBL" id="ML210230">
    <property type="protein sequence ID" value="TFK22886.1"/>
    <property type="molecule type" value="Genomic_DNA"/>
</dbReference>
<dbReference type="Proteomes" id="UP000307440">
    <property type="component" value="Unassembled WGS sequence"/>
</dbReference>
<reference evidence="3 4" key="1">
    <citation type="journal article" date="2019" name="Nat. Ecol. Evol.">
        <title>Megaphylogeny resolves global patterns of mushroom evolution.</title>
        <authorList>
            <person name="Varga T."/>
            <person name="Krizsan K."/>
            <person name="Foldi C."/>
            <person name="Dima B."/>
            <person name="Sanchez-Garcia M."/>
            <person name="Sanchez-Ramirez S."/>
            <person name="Szollosi G.J."/>
            <person name="Szarkandi J.G."/>
            <person name="Papp V."/>
            <person name="Albert L."/>
            <person name="Andreopoulos W."/>
            <person name="Angelini C."/>
            <person name="Antonin V."/>
            <person name="Barry K.W."/>
            <person name="Bougher N.L."/>
            <person name="Buchanan P."/>
            <person name="Buyck B."/>
            <person name="Bense V."/>
            <person name="Catcheside P."/>
            <person name="Chovatia M."/>
            <person name="Cooper J."/>
            <person name="Damon W."/>
            <person name="Desjardin D."/>
            <person name="Finy P."/>
            <person name="Geml J."/>
            <person name="Haridas S."/>
            <person name="Hughes K."/>
            <person name="Justo A."/>
            <person name="Karasinski D."/>
            <person name="Kautmanova I."/>
            <person name="Kiss B."/>
            <person name="Kocsube S."/>
            <person name="Kotiranta H."/>
            <person name="LaButti K.M."/>
            <person name="Lechner B.E."/>
            <person name="Liimatainen K."/>
            <person name="Lipzen A."/>
            <person name="Lukacs Z."/>
            <person name="Mihaltcheva S."/>
            <person name="Morgado L.N."/>
            <person name="Niskanen T."/>
            <person name="Noordeloos M.E."/>
            <person name="Ohm R.A."/>
            <person name="Ortiz-Santana B."/>
            <person name="Ovrebo C."/>
            <person name="Racz N."/>
            <person name="Riley R."/>
            <person name="Savchenko A."/>
            <person name="Shiryaev A."/>
            <person name="Soop K."/>
            <person name="Spirin V."/>
            <person name="Szebenyi C."/>
            <person name="Tomsovsky M."/>
            <person name="Tulloss R.E."/>
            <person name="Uehling J."/>
            <person name="Grigoriev I.V."/>
            <person name="Vagvolgyi C."/>
            <person name="Papp T."/>
            <person name="Martin F.M."/>
            <person name="Miettinen O."/>
            <person name="Hibbett D.S."/>
            <person name="Nagy L.G."/>
        </authorList>
    </citation>
    <scope>NUCLEOTIDE SEQUENCE [LARGE SCALE GENOMIC DNA]</scope>
    <source>
        <strain evidence="3 4">CBS 121175</strain>
    </source>
</reference>
<keyword evidence="4" id="KW-1185">Reference proteome</keyword>
<proteinExistence type="predicted"/>
<dbReference type="AlphaFoldDB" id="A0A5C3KR60"/>
<gene>
    <name evidence="3" type="ORF">FA15DRAFT_671060</name>
</gene>
<dbReference type="PANTHER" id="PTHR45641">
    <property type="entry name" value="TETRATRICOPEPTIDE REPEAT PROTEIN (AFU_ORTHOLOGUE AFUA_6G03870)"/>
    <property type="match status" value="1"/>
</dbReference>
<evidence type="ECO:0000256" key="2">
    <source>
        <dbReference type="ARBA" id="ARBA00022803"/>
    </source>
</evidence>
<dbReference type="OrthoDB" id="626167at2759"/>
<dbReference type="STRING" id="230819.A0A5C3KR60"/>
<keyword evidence="2" id="KW-0802">TPR repeat</keyword>
<keyword evidence="1" id="KW-0677">Repeat</keyword>
<organism evidence="3 4">
    <name type="scientific">Coprinopsis marcescibilis</name>
    <name type="common">Agaric fungus</name>
    <name type="synonym">Psathyrella marcescibilis</name>
    <dbReference type="NCBI Taxonomy" id="230819"/>
    <lineage>
        <taxon>Eukaryota</taxon>
        <taxon>Fungi</taxon>
        <taxon>Dikarya</taxon>
        <taxon>Basidiomycota</taxon>
        <taxon>Agaricomycotina</taxon>
        <taxon>Agaricomycetes</taxon>
        <taxon>Agaricomycetidae</taxon>
        <taxon>Agaricales</taxon>
        <taxon>Agaricineae</taxon>
        <taxon>Psathyrellaceae</taxon>
        <taxon>Coprinopsis</taxon>
    </lineage>
</organism>